<dbReference type="SUPFAM" id="SSF51261">
    <property type="entry name" value="Duplicated hybrid motif"/>
    <property type="match status" value="1"/>
</dbReference>
<organism evidence="3 4">
    <name type="scientific">Corynebacterium suedekumii</name>
    <dbReference type="NCBI Taxonomy" id="3049801"/>
    <lineage>
        <taxon>Bacteria</taxon>
        <taxon>Bacillati</taxon>
        <taxon>Actinomycetota</taxon>
        <taxon>Actinomycetes</taxon>
        <taxon>Mycobacteriales</taxon>
        <taxon>Corynebacteriaceae</taxon>
        <taxon>Corynebacterium</taxon>
    </lineage>
</organism>
<dbReference type="Gene3D" id="2.70.70.10">
    <property type="entry name" value="Glucose Permease (Domain IIA)"/>
    <property type="match status" value="1"/>
</dbReference>
<dbReference type="EMBL" id="CP126970">
    <property type="protein sequence ID" value="WIM70003.1"/>
    <property type="molecule type" value="Genomic_DNA"/>
</dbReference>
<sequence>MRRGLFGLVTLAVCLVAGAAPADAYVDPTTGDPTATGVIRAFDNPERNWLPGHRGVDLRLPVGAEVLAAGDGVVAFVGVVAGTPTLSIDHPEGIRTTYQPVHARVAVGDEVREGQVVATLGHPTDQWPGLQWGARTGRDEYINPLALLDAPTIRLKPLRPSDAPA</sequence>
<keyword evidence="1" id="KW-0732">Signal</keyword>
<feature type="signal peptide" evidence="1">
    <location>
        <begin position="1"/>
        <end position="22"/>
    </location>
</feature>
<dbReference type="CDD" id="cd12797">
    <property type="entry name" value="M23_peptidase"/>
    <property type="match status" value="1"/>
</dbReference>
<dbReference type="RefSeq" id="WP_284874596.1">
    <property type="nucleotide sequence ID" value="NZ_CP126970.1"/>
</dbReference>
<protein>
    <submittedName>
        <fullName evidence="3">Peptidoglycan DD-metalloendopeptidase family protein</fullName>
    </submittedName>
</protein>
<feature type="chain" id="PRO_5046290357" evidence="1">
    <location>
        <begin position="23"/>
        <end position="165"/>
    </location>
</feature>
<feature type="domain" description="M23ase beta-sheet core" evidence="2">
    <location>
        <begin position="52"/>
        <end position="144"/>
    </location>
</feature>
<dbReference type="Pfam" id="PF01551">
    <property type="entry name" value="Peptidase_M23"/>
    <property type="match status" value="1"/>
</dbReference>
<dbReference type="Proteomes" id="UP001238805">
    <property type="component" value="Chromosome"/>
</dbReference>
<evidence type="ECO:0000259" key="2">
    <source>
        <dbReference type="Pfam" id="PF01551"/>
    </source>
</evidence>
<gene>
    <name evidence="3" type="ORF">QP029_12550</name>
</gene>
<evidence type="ECO:0000313" key="4">
    <source>
        <dbReference type="Proteomes" id="UP001238805"/>
    </source>
</evidence>
<evidence type="ECO:0000313" key="3">
    <source>
        <dbReference type="EMBL" id="WIM70003.1"/>
    </source>
</evidence>
<reference evidence="3 4" key="1">
    <citation type="submission" date="2023-05" db="EMBL/GenBank/DDBJ databases">
        <title>Corynebacterium suedekumii sp. nov. and Corynebacterium breve sp. nov. isolated from raw cow's milk.</title>
        <authorList>
            <person name="Baer M.K."/>
            <person name="Mehl L."/>
            <person name="Hellmuth R."/>
            <person name="Marke G."/>
            <person name="Lipski A."/>
        </authorList>
    </citation>
    <scope>NUCLEOTIDE SEQUENCE [LARGE SCALE GENOMIC DNA]</scope>
    <source>
        <strain evidence="3 4">LM112</strain>
    </source>
</reference>
<dbReference type="InterPro" id="IPR011055">
    <property type="entry name" value="Dup_hybrid_motif"/>
</dbReference>
<dbReference type="InterPro" id="IPR050570">
    <property type="entry name" value="Cell_wall_metabolism_enzyme"/>
</dbReference>
<dbReference type="InterPro" id="IPR016047">
    <property type="entry name" value="M23ase_b-sheet_dom"/>
</dbReference>
<evidence type="ECO:0000256" key="1">
    <source>
        <dbReference type="SAM" id="SignalP"/>
    </source>
</evidence>
<accession>A0ABY8VKI6</accession>
<name>A0ABY8VKI6_9CORY</name>
<keyword evidence="4" id="KW-1185">Reference proteome</keyword>
<dbReference type="PANTHER" id="PTHR21666">
    <property type="entry name" value="PEPTIDASE-RELATED"/>
    <property type="match status" value="1"/>
</dbReference>
<dbReference type="PANTHER" id="PTHR21666:SF270">
    <property type="entry name" value="MUREIN HYDROLASE ACTIVATOR ENVC"/>
    <property type="match status" value="1"/>
</dbReference>
<proteinExistence type="predicted"/>